<dbReference type="eggNOG" id="KOG4569">
    <property type="taxonomic scope" value="Eukaryota"/>
</dbReference>
<evidence type="ECO:0000259" key="4">
    <source>
        <dbReference type="Pfam" id="PF01764"/>
    </source>
</evidence>
<evidence type="ECO:0000313" key="5">
    <source>
        <dbReference type="EMBL" id="CCD24348.1"/>
    </source>
</evidence>
<dbReference type="OMA" id="YEHRAYF"/>
<evidence type="ECO:0000313" key="6">
    <source>
        <dbReference type="Proteomes" id="UP000000689"/>
    </source>
</evidence>
<dbReference type="InterPro" id="IPR002921">
    <property type="entry name" value="Fungal_lipase-type"/>
</dbReference>
<accession>G0W987</accession>
<keyword evidence="3" id="KW-0732">Signal</keyword>
<dbReference type="GO" id="GO:0004806">
    <property type="term" value="F:triacylglycerol lipase activity"/>
    <property type="evidence" value="ECO:0007669"/>
    <property type="project" value="UniProtKB-EC"/>
</dbReference>
<dbReference type="Pfam" id="PF01764">
    <property type="entry name" value="Lipase_3"/>
    <property type="match status" value="1"/>
</dbReference>
<reference evidence="5 6" key="1">
    <citation type="journal article" date="2011" name="Proc. Natl. Acad. Sci. U.S.A.">
        <title>Evolutionary erosion of yeast sex chromosomes by mating-type switching accidents.</title>
        <authorList>
            <person name="Gordon J.L."/>
            <person name="Armisen D."/>
            <person name="Proux-Wera E."/>
            <person name="Oheigeartaigh S.S."/>
            <person name="Byrne K.P."/>
            <person name="Wolfe K.H."/>
        </authorList>
    </citation>
    <scope>NUCLEOTIDE SEQUENCE [LARGE SCALE GENOMIC DNA]</scope>
    <source>
        <strain evidence="6">ATCC 10597 / BCRC 20456 / CBS 421 / NBRC 0211 / NRRL Y-12639</strain>
    </source>
</reference>
<feature type="chain" id="PRO_5003410830" description="triacylglycerol lipase" evidence="3">
    <location>
        <begin position="25"/>
        <end position="375"/>
    </location>
</feature>
<dbReference type="InterPro" id="IPR029058">
    <property type="entry name" value="AB_hydrolase_fold"/>
</dbReference>
<dbReference type="OrthoDB" id="406844at2759"/>
<gene>
    <name evidence="5" type="primary">NDAI0D00340</name>
    <name evidence="5" type="ordered locus">NDAI_0D00340</name>
</gene>
<keyword evidence="6" id="KW-1185">Reference proteome</keyword>
<evidence type="ECO:0000256" key="1">
    <source>
        <dbReference type="ARBA" id="ARBA00013279"/>
    </source>
</evidence>
<proteinExistence type="predicted"/>
<evidence type="ECO:0000256" key="2">
    <source>
        <dbReference type="ARBA" id="ARBA00022801"/>
    </source>
</evidence>
<dbReference type="CDD" id="cd00519">
    <property type="entry name" value="Lipase_3"/>
    <property type="match status" value="1"/>
</dbReference>
<dbReference type="HOGENOM" id="CLU_032957_3_0_1"/>
<dbReference type="Proteomes" id="UP000000689">
    <property type="component" value="Chromosome 4"/>
</dbReference>
<protein>
    <recommendedName>
        <fullName evidence="1">triacylglycerol lipase</fullName>
        <ecNumber evidence="1">3.1.1.3</ecNumber>
    </recommendedName>
</protein>
<sequence length="375" mass="42958">MFAFTSKKSFVITLLITLFQFCSSSKMKPDLIPSSDFQDTNSVSSRQQYQANSKKIVKITNPTYERLVYFSKMSGMTSCITQDTIIPGKTLNQGGCPSTIRFCYDPLLNPTCSDTWIAAVLTAESGELGTGYVAIDHEKKVVICAFRSSTTIQDWFSDFEISPTKWNPVCVDEYKKMIERGIIKECKDCMIHRGFSKFSRTLGRFFLNKLENILRQYPDYHSIVTGHSLGAALASMAGIELRLRGYEPSVITYATPRLFNNEMKEWVDELFHSKELHDTYVSKGEMKLDKGYYRIIHTRDYIPMVPPFYEPAGLEIFIDKISLPHYIEDLSYIGLASEEASKQSIRDDLIEKVEEWLRTEEHRSYFINLAGCNGF</sequence>
<dbReference type="GO" id="GO:0006629">
    <property type="term" value="P:lipid metabolic process"/>
    <property type="evidence" value="ECO:0007669"/>
    <property type="project" value="InterPro"/>
</dbReference>
<dbReference type="RefSeq" id="XP_003669591.1">
    <property type="nucleotide sequence ID" value="XM_003669543.1"/>
</dbReference>
<evidence type="ECO:0000256" key="3">
    <source>
        <dbReference type="SAM" id="SignalP"/>
    </source>
</evidence>
<dbReference type="Gene3D" id="3.40.50.1820">
    <property type="entry name" value="alpha/beta hydrolase"/>
    <property type="match status" value="1"/>
</dbReference>
<feature type="domain" description="Fungal lipase-type" evidence="4">
    <location>
        <begin position="144"/>
        <end position="308"/>
    </location>
</feature>
<dbReference type="InterPro" id="IPR051299">
    <property type="entry name" value="AB_hydrolase_lip/est"/>
</dbReference>
<dbReference type="EC" id="3.1.1.3" evidence="1"/>
<dbReference type="EMBL" id="HE580270">
    <property type="protein sequence ID" value="CCD24348.1"/>
    <property type="molecule type" value="Genomic_DNA"/>
</dbReference>
<dbReference type="PANTHER" id="PTHR46640">
    <property type="entry name" value="TRIACYLGLYCEROL LIPASE, PUTATIVE (AFU_ORTHOLOGUE AFUA_6G06510)-RELATED"/>
    <property type="match status" value="1"/>
</dbReference>
<name>G0W987_NAUDC</name>
<dbReference type="PANTHER" id="PTHR46640:SF3">
    <property type="entry name" value="LIPASE LIH1-RELATED"/>
    <property type="match status" value="1"/>
</dbReference>
<dbReference type="SUPFAM" id="SSF53474">
    <property type="entry name" value="alpha/beta-Hydrolases"/>
    <property type="match status" value="1"/>
</dbReference>
<keyword evidence="2" id="KW-0378">Hydrolase</keyword>
<feature type="signal peptide" evidence="3">
    <location>
        <begin position="1"/>
        <end position="24"/>
    </location>
</feature>
<dbReference type="AlphaFoldDB" id="G0W987"/>
<organism evidence="5 6">
    <name type="scientific">Naumovozyma dairenensis (strain ATCC 10597 / BCRC 20456 / CBS 421 / NBRC 0211 / NRRL Y-12639)</name>
    <name type="common">Saccharomyces dairenensis</name>
    <dbReference type="NCBI Taxonomy" id="1071378"/>
    <lineage>
        <taxon>Eukaryota</taxon>
        <taxon>Fungi</taxon>
        <taxon>Dikarya</taxon>
        <taxon>Ascomycota</taxon>
        <taxon>Saccharomycotina</taxon>
        <taxon>Saccharomycetes</taxon>
        <taxon>Saccharomycetales</taxon>
        <taxon>Saccharomycetaceae</taxon>
        <taxon>Naumovozyma</taxon>
    </lineage>
</organism>
<dbReference type="KEGG" id="ndi:NDAI_0D00340"/>
<dbReference type="GeneID" id="11494852"/>